<reference evidence="1" key="1">
    <citation type="journal article" date="2021" name="Sci. Rep.">
        <title>Antibiotic resistance plasmid composition and architecture in Escherichia coli isolates from meat.</title>
        <authorList>
            <person name="Darphorn T.S."/>
            <person name="Bel K."/>
            <person name="Koenders-van Sint Anneland B.B."/>
            <person name="Brul S."/>
            <person name="Ter Kuile B.H."/>
        </authorList>
    </citation>
    <scope>NUCLEOTIDE SEQUENCE</scope>
    <source>
        <strain evidence="1">ESBL3215</strain>
    </source>
</reference>
<dbReference type="AlphaFoldDB" id="A0A7U1E1Y6"/>
<geneLocation type="plasmid" evidence="1">
    <name>pESBL3215-IncF</name>
</geneLocation>
<protein>
    <submittedName>
        <fullName evidence="1">Uncharacterized protein</fullName>
    </submittedName>
</protein>
<keyword evidence="1" id="KW-0614">Plasmid</keyword>
<accession>A0A7U1E1Y6</accession>
<sequence>MNPEVVSGDAPIIQNRERTFAPISLYVSDDNGFQGCTGKQFYARLFTAGKPPTFITGAIMRN</sequence>
<organism evidence="1">
    <name type="scientific">Escherichia coli</name>
    <dbReference type="NCBI Taxonomy" id="562"/>
    <lineage>
        <taxon>Bacteria</taxon>
        <taxon>Pseudomonadati</taxon>
        <taxon>Pseudomonadota</taxon>
        <taxon>Gammaproteobacteria</taxon>
        <taxon>Enterobacterales</taxon>
        <taxon>Enterobacteriaceae</taxon>
        <taxon>Escherichia</taxon>
    </lineage>
</organism>
<proteinExistence type="predicted"/>
<dbReference type="EMBL" id="MW390533">
    <property type="protein sequence ID" value="QQZ47380.1"/>
    <property type="molecule type" value="Genomic_DNA"/>
</dbReference>
<name>A0A7U1E1Y6_ECOLX</name>
<evidence type="ECO:0000313" key="1">
    <source>
        <dbReference type="EMBL" id="QQZ47380.1"/>
    </source>
</evidence>